<name>A0AAV3RVT0_LITER</name>
<feature type="compositionally biased region" description="Basic and acidic residues" evidence="1">
    <location>
        <begin position="62"/>
        <end position="78"/>
    </location>
</feature>
<dbReference type="EMBL" id="BAABME010013115">
    <property type="protein sequence ID" value="GAA0185833.1"/>
    <property type="molecule type" value="Genomic_DNA"/>
</dbReference>
<evidence type="ECO:0000256" key="1">
    <source>
        <dbReference type="SAM" id="MobiDB-lite"/>
    </source>
</evidence>
<comment type="caution">
    <text evidence="2">The sequence shown here is derived from an EMBL/GenBank/DDBJ whole genome shotgun (WGS) entry which is preliminary data.</text>
</comment>
<dbReference type="AlphaFoldDB" id="A0AAV3RVT0"/>
<gene>
    <name evidence="2" type="ORF">LIER_33121</name>
</gene>
<sequence length="96" mass="10805">MKFPTTGGVGEESGDQKSARVYYQLSVPRGSSLKEPPHQKRHRKNSPGVMKTTHHLVNPDNTPREKENVKKGSPHEELEVVSLSEQQLEKTFRIGT</sequence>
<feature type="region of interest" description="Disordered" evidence="1">
    <location>
        <begin position="1"/>
        <end position="84"/>
    </location>
</feature>
<organism evidence="2 3">
    <name type="scientific">Lithospermum erythrorhizon</name>
    <name type="common">Purple gromwell</name>
    <name type="synonym">Lithospermum officinale var. erythrorhizon</name>
    <dbReference type="NCBI Taxonomy" id="34254"/>
    <lineage>
        <taxon>Eukaryota</taxon>
        <taxon>Viridiplantae</taxon>
        <taxon>Streptophyta</taxon>
        <taxon>Embryophyta</taxon>
        <taxon>Tracheophyta</taxon>
        <taxon>Spermatophyta</taxon>
        <taxon>Magnoliopsida</taxon>
        <taxon>eudicotyledons</taxon>
        <taxon>Gunneridae</taxon>
        <taxon>Pentapetalae</taxon>
        <taxon>asterids</taxon>
        <taxon>lamiids</taxon>
        <taxon>Boraginales</taxon>
        <taxon>Boraginaceae</taxon>
        <taxon>Boraginoideae</taxon>
        <taxon>Lithospermeae</taxon>
        <taxon>Lithospermum</taxon>
    </lineage>
</organism>
<evidence type="ECO:0000313" key="3">
    <source>
        <dbReference type="Proteomes" id="UP001454036"/>
    </source>
</evidence>
<keyword evidence="3" id="KW-1185">Reference proteome</keyword>
<reference evidence="2 3" key="1">
    <citation type="submission" date="2024-01" db="EMBL/GenBank/DDBJ databases">
        <title>The complete chloroplast genome sequence of Lithospermum erythrorhizon: insights into the phylogenetic relationship among Boraginaceae species and the maternal lineages of purple gromwells.</title>
        <authorList>
            <person name="Okada T."/>
            <person name="Watanabe K."/>
        </authorList>
    </citation>
    <scope>NUCLEOTIDE SEQUENCE [LARGE SCALE GENOMIC DNA]</scope>
</reference>
<evidence type="ECO:0000313" key="2">
    <source>
        <dbReference type="EMBL" id="GAA0185833.1"/>
    </source>
</evidence>
<accession>A0AAV3RVT0</accession>
<proteinExistence type="predicted"/>
<protein>
    <submittedName>
        <fullName evidence="2">Uncharacterized protein</fullName>
    </submittedName>
</protein>
<dbReference type="Proteomes" id="UP001454036">
    <property type="component" value="Unassembled WGS sequence"/>
</dbReference>